<feature type="signal peptide" evidence="1">
    <location>
        <begin position="1"/>
        <end position="21"/>
    </location>
</feature>
<sequence>MGLKLLALLGILAVLGHTVSGPPIASSSNIAAQKQPKFLVSKSGFTEGRLKVLKGIISNGGSVQSYDVFTYEEYTIIGQLDRKTAKPFQRSARLLKKNISQLVGRHPDIAKNSTLNGIDDTLKREVKGKKISGPIHAMVMDCKNFMRNLLSEGGEGSWLDVFTFIHSEDPKKEDEWRHLETIHELSKIQMTPISKETALSPVQIIKRQNAGQVAIGKGKDMKFWPLLKFDEFYTAVGQTIYKLEDLGARRKVLTPAKQQESLSNYLASHKMLTEETPKG</sequence>
<dbReference type="EMBL" id="JAKKPZ010000061">
    <property type="protein sequence ID" value="KAI1704982.1"/>
    <property type="molecule type" value="Genomic_DNA"/>
</dbReference>
<keyword evidence="1" id="KW-0732">Signal</keyword>
<organism evidence="2 3">
    <name type="scientific">Ditylenchus destructor</name>
    <dbReference type="NCBI Taxonomy" id="166010"/>
    <lineage>
        <taxon>Eukaryota</taxon>
        <taxon>Metazoa</taxon>
        <taxon>Ecdysozoa</taxon>
        <taxon>Nematoda</taxon>
        <taxon>Chromadorea</taxon>
        <taxon>Rhabditida</taxon>
        <taxon>Tylenchina</taxon>
        <taxon>Tylenchomorpha</taxon>
        <taxon>Sphaerularioidea</taxon>
        <taxon>Anguinidae</taxon>
        <taxon>Anguininae</taxon>
        <taxon>Ditylenchus</taxon>
    </lineage>
</organism>
<feature type="chain" id="PRO_5042081739" evidence="1">
    <location>
        <begin position="22"/>
        <end position="279"/>
    </location>
</feature>
<proteinExistence type="predicted"/>
<name>A0AAD4MY04_9BILA</name>
<evidence type="ECO:0000313" key="3">
    <source>
        <dbReference type="Proteomes" id="UP001201812"/>
    </source>
</evidence>
<evidence type="ECO:0000256" key="1">
    <source>
        <dbReference type="SAM" id="SignalP"/>
    </source>
</evidence>
<evidence type="ECO:0000313" key="2">
    <source>
        <dbReference type="EMBL" id="KAI1704982.1"/>
    </source>
</evidence>
<dbReference type="Proteomes" id="UP001201812">
    <property type="component" value="Unassembled WGS sequence"/>
</dbReference>
<comment type="caution">
    <text evidence="2">The sequence shown here is derived from an EMBL/GenBank/DDBJ whole genome shotgun (WGS) entry which is preliminary data.</text>
</comment>
<accession>A0AAD4MY04</accession>
<protein>
    <submittedName>
        <fullName evidence="2">Uncharacterized protein</fullName>
    </submittedName>
</protein>
<gene>
    <name evidence="2" type="ORF">DdX_13913</name>
</gene>
<dbReference type="AlphaFoldDB" id="A0AAD4MY04"/>
<reference evidence="2" key="1">
    <citation type="submission" date="2022-01" db="EMBL/GenBank/DDBJ databases">
        <title>Genome Sequence Resource for Two Populations of Ditylenchus destructor, the Migratory Endoparasitic Phytonematode.</title>
        <authorList>
            <person name="Zhang H."/>
            <person name="Lin R."/>
            <person name="Xie B."/>
        </authorList>
    </citation>
    <scope>NUCLEOTIDE SEQUENCE</scope>
    <source>
        <strain evidence="2">BazhouSP</strain>
    </source>
</reference>
<keyword evidence="3" id="KW-1185">Reference proteome</keyword>